<keyword evidence="2" id="KW-0378">Hydrolase</keyword>
<dbReference type="GO" id="GO:0005829">
    <property type="term" value="C:cytosol"/>
    <property type="evidence" value="ECO:0007669"/>
    <property type="project" value="TreeGrafter"/>
</dbReference>
<dbReference type="PROSITE" id="PS01094">
    <property type="entry name" value="UPF0076"/>
    <property type="match status" value="1"/>
</dbReference>
<accession>A0A6S7DZV7</accession>
<gene>
    <name evidence="2" type="primary">yabJ_3</name>
    <name evidence="2" type="ORF">LMG1861_03275</name>
</gene>
<dbReference type="EC" id="3.5.99.10" evidence="2"/>
<dbReference type="Pfam" id="PF01042">
    <property type="entry name" value="Ribonuc_L-PSP"/>
    <property type="match status" value="1"/>
</dbReference>
<evidence type="ECO:0000313" key="3">
    <source>
        <dbReference type="Proteomes" id="UP000494105"/>
    </source>
</evidence>
<name>A0A6S7DZV7_9BURK</name>
<evidence type="ECO:0000313" key="2">
    <source>
        <dbReference type="EMBL" id="CAB3881054.1"/>
    </source>
</evidence>
<dbReference type="EMBL" id="CADILD010000002">
    <property type="protein sequence ID" value="CAB3881054.1"/>
    <property type="molecule type" value="Genomic_DNA"/>
</dbReference>
<protein>
    <submittedName>
        <fullName evidence="2">2-iminobutanoate/2-iminopropanoate deaminase</fullName>
        <ecNumber evidence="2">3.5.99.10</ecNumber>
    </submittedName>
</protein>
<dbReference type="CDD" id="cd00448">
    <property type="entry name" value="YjgF_YER057c_UK114_family"/>
    <property type="match status" value="1"/>
</dbReference>
<dbReference type="SUPFAM" id="SSF55298">
    <property type="entry name" value="YjgF-like"/>
    <property type="match status" value="1"/>
</dbReference>
<dbReference type="InterPro" id="IPR019897">
    <property type="entry name" value="RidA_CS"/>
</dbReference>
<comment type="similarity">
    <text evidence="1">Belongs to the RutC family.</text>
</comment>
<dbReference type="AlphaFoldDB" id="A0A6S7DZV7"/>
<dbReference type="FunFam" id="3.30.1330.40:FF:000001">
    <property type="entry name" value="L-PSP family endoribonuclease"/>
    <property type="match status" value="1"/>
</dbReference>
<proteinExistence type="inferred from homology"/>
<dbReference type="InterPro" id="IPR006175">
    <property type="entry name" value="YjgF/YER057c/UK114"/>
</dbReference>
<organism evidence="2 3">
    <name type="scientific">Achromobacter piechaudii</name>
    <dbReference type="NCBI Taxonomy" id="72556"/>
    <lineage>
        <taxon>Bacteria</taxon>
        <taxon>Pseudomonadati</taxon>
        <taxon>Pseudomonadota</taxon>
        <taxon>Betaproteobacteria</taxon>
        <taxon>Burkholderiales</taxon>
        <taxon>Alcaligenaceae</taxon>
        <taxon>Achromobacter</taxon>
    </lineage>
</organism>
<sequence>MNKEPDMDFINTPDATPPAGHYSQAVRANGFVFVSGQLGFLPAAQPGARPALATGATAQTEAALRSIAAILHAAGASLDSVVSVTVYIPDIGLWDEVNRVYERAFGNHRPARAVVPTRELHFGALVEISVVAVAAPA</sequence>
<dbReference type="Gene3D" id="3.30.1330.40">
    <property type="entry name" value="RutC-like"/>
    <property type="match status" value="1"/>
</dbReference>
<dbReference type="Proteomes" id="UP000494105">
    <property type="component" value="Unassembled WGS sequence"/>
</dbReference>
<dbReference type="GO" id="GO:0120241">
    <property type="term" value="F:2-iminobutanoate/2-iminopropanoate deaminase"/>
    <property type="evidence" value="ECO:0007669"/>
    <property type="project" value="UniProtKB-EC"/>
</dbReference>
<evidence type="ECO:0000256" key="1">
    <source>
        <dbReference type="ARBA" id="ARBA00010552"/>
    </source>
</evidence>
<dbReference type="InterPro" id="IPR035959">
    <property type="entry name" value="RutC-like_sf"/>
</dbReference>
<dbReference type="PANTHER" id="PTHR11803">
    <property type="entry name" value="2-IMINOBUTANOATE/2-IMINOPROPANOATE DEAMINASE RIDA"/>
    <property type="match status" value="1"/>
</dbReference>
<reference evidence="2 3" key="1">
    <citation type="submission" date="2020-04" db="EMBL/GenBank/DDBJ databases">
        <authorList>
            <person name="De Canck E."/>
        </authorList>
    </citation>
    <scope>NUCLEOTIDE SEQUENCE [LARGE SCALE GENOMIC DNA]</scope>
    <source>
        <strain evidence="2 3">LMG 1861</strain>
    </source>
</reference>
<dbReference type="PANTHER" id="PTHR11803:SF39">
    <property type="entry name" value="2-IMINOBUTANOATE_2-IMINOPROPANOATE DEAMINASE"/>
    <property type="match status" value="1"/>
</dbReference>